<evidence type="ECO:0000256" key="8">
    <source>
        <dbReference type="RuleBase" id="RU004914"/>
    </source>
</evidence>
<dbReference type="EMBL" id="CAJPWZ010002701">
    <property type="protein sequence ID" value="CAG2243362.1"/>
    <property type="molecule type" value="Genomic_DNA"/>
</dbReference>
<dbReference type="CDD" id="cd13132">
    <property type="entry name" value="MATE_eukaryotic"/>
    <property type="match status" value="1"/>
</dbReference>
<evidence type="ECO:0000256" key="1">
    <source>
        <dbReference type="ARBA" id="ARBA00004651"/>
    </source>
</evidence>
<sequence>MKIFPNGYRIELKELLQLAWPITIETLLQYLILSVSLLFCGHLGKEALDGVQLAITTINVVGSSVIIGLCTAFDTLFSQTFGSNNKNNIGLILQRGILIMLLACIPIFAVFVNTEYLLILVGQNSEVARLSGQYVIIVIAGFPGCVITFVLMRYLQCQNIVIPGVILQLIANVFNIVYHLILVTGLDLGLRGAAVAVVCTYWTEVLLYLMFIRFSKIYENSWTGFSKEAFLDWNTFLKLAIPGIFMISVDWWSFEISTLVVGILGNVQLAAHSIVFQINGLIFMIPLGLSSAVCIKIGQHVGAGDPIKAQTTSRVGILVGWIAALFTSTFYISMKDIVPKAYTSNREILQLTSKVMPQIATYNFINITMLVLNGILRGTGHQKYGGIVTVIAHYVIGVPLMVVLVLYTSLEIAGVWWAFCTAIVFMFGLYAAKILSISWENECKKAQERTAVLLL</sequence>
<evidence type="ECO:0000256" key="7">
    <source>
        <dbReference type="ARBA" id="ARBA00023136"/>
    </source>
</evidence>
<evidence type="ECO:0000313" key="10">
    <source>
        <dbReference type="Proteomes" id="UP000683360"/>
    </source>
</evidence>
<keyword evidence="3" id="KW-0813">Transport</keyword>
<keyword evidence="10" id="KW-1185">Reference proteome</keyword>
<dbReference type="PANTHER" id="PTHR11206">
    <property type="entry name" value="MULTIDRUG RESISTANCE PROTEIN"/>
    <property type="match status" value="1"/>
</dbReference>
<keyword evidence="7 8" id="KW-0472">Membrane</keyword>
<comment type="similarity">
    <text evidence="2 8">Belongs to the multi antimicrobial extrusion (MATE) (TC 2.A.66.1) family.</text>
</comment>
<dbReference type="GO" id="GO:0015297">
    <property type="term" value="F:antiporter activity"/>
    <property type="evidence" value="ECO:0007669"/>
    <property type="project" value="InterPro"/>
</dbReference>
<feature type="transmembrane region" description="Helical" evidence="8">
    <location>
        <begin position="18"/>
        <end position="39"/>
    </location>
</feature>
<dbReference type="GO" id="GO:0042910">
    <property type="term" value="F:xenobiotic transmembrane transporter activity"/>
    <property type="evidence" value="ECO:0007669"/>
    <property type="project" value="InterPro"/>
</dbReference>
<feature type="transmembrane region" description="Helical" evidence="8">
    <location>
        <begin position="359"/>
        <end position="376"/>
    </location>
</feature>
<feature type="transmembrane region" description="Helical" evidence="8">
    <location>
        <begin position="274"/>
        <end position="295"/>
    </location>
</feature>
<protein>
    <recommendedName>
        <fullName evidence="8">Multidrug and toxin extrusion protein</fullName>
    </recommendedName>
</protein>
<feature type="transmembrane region" description="Helical" evidence="8">
    <location>
        <begin position="51"/>
        <end position="77"/>
    </location>
</feature>
<evidence type="ECO:0000256" key="4">
    <source>
        <dbReference type="ARBA" id="ARBA00022475"/>
    </source>
</evidence>
<evidence type="ECO:0000256" key="3">
    <source>
        <dbReference type="ARBA" id="ARBA00022448"/>
    </source>
</evidence>
<comment type="subcellular location">
    <subcellularLocation>
        <location evidence="1">Cell membrane</location>
        <topology evidence="1">Multi-pass membrane protein</topology>
    </subcellularLocation>
</comment>
<dbReference type="AlphaFoldDB" id="A0A8S3UKZ7"/>
<keyword evidence="6 8" id="KW-1133">Transmembrane helix</keyword>
<gene>
    <name evidence="9" type="ORF">MEDL_55472</name>
</gene>
<dbReference type="PIRSF" id="PIRSF006603">
    <property type="entry name" value="DinF"/>
    <property type="match status" value="1"/>
</dbReference>
<feature type="transmembrane region" description="Helical" evidence="8">
    <location>
        <begin position="416"/>
        <end position="435"/>
    </location>
</feature>
<name>A0A8S3UKZ7_MYTED</name>
<dbReference type="GO" id="GO:1990961">
    <property type="term" value="P:xenobiotic detoxification by transmembrane export across the plasma membrane"/>
    <property type="evidence" value="ECO:0007669"/>
    <property type="project" value="InterPro"/>
</dbReference>
<dbReference type="InterPro" id="IPR048279">
    <property type="entry name" value="MdtK-like"/>
</dbReference>
<dbReference type="NCBIfam" id="TIGR00797">
    <property type="entry name" value="matE"/>
    <property type="match status" value="1"/>
</dbReference>
<reference evidence="9" key="1">
    <citation type="submission" date="2021-03" db="EMBL/GenBank/DDBJ databases">
        <authorList>
            <person name="Bekaert M."/>
        </authorList>
    </citation>
    <scope>NUCLEOTIDE SEQUENCE</scope>
</reference>
<feature type="transmembrane region" description="Helical" evidence="8">
    <location>
        <begin position="89"/>
        <end position="112"/>
    </location>
</feature>
<feature type="transmembrane region" description="Helical" evidence="8">
    <location>
        <begin position="235"/>
        <end position="254"/>
    </location>
</feature>
<feature type="transmembrane region" description="Helical" evidence="8">
    <location>
        <begin position="388"/>
        <end position="410"/>
    </location>
</feature>
<evidence type="ECO:0000256" key="6">
    <source>
        <dbReference type="ARBA" id="ARBA00022989"/>
    </source>
</evidence>
<keyword evidence="5 8" id="KW-0812">Transmembrane</keyword>
<feature type="transmembrane region" description="Helical" evidence="8">
    <location>
        <begin position="193"/>
        <end position="214"/>
    </location>
</feature>
<dbReference type="GO" id="GO:0005886">
    <property type="term" value="C:plasma membrane"/>
    <property type="evidence" value="ECO:0007669"/>
    <property type="project" value="UniProtKB-SubCell"/>
</dbReference>
<feature type="transmembrane region" description="Helical" evidence="8">
    <location>
        <begin position="159"/>
        <end position="181"/>
    </location>
</feature>
<proteinExistence type="inferred from homology"/>
<organism evidence="9 10">
    <name type="scientific">Mytilus edulis</name>
    <name type="common">Blue mussel</name>
    <dbReference type="NCBI Taxonomy" id="6550"/>
    <lineage>
        <taxon>Eukaryota</taxon>
        <taxon>Metazoa</taxon>
        <taxon>Spiralia</taxon>
        <taxon>Lophotrochozoa</taxon>
        <taxon>Mollusca</taxon>
        <taxon>Bivalvia</taxon>
        <taxon>Autobranchia</taxon>
        <taxon>Pteriomorphia</taxon>
        <taxon>Mytilida</taxon>
        <taxon>Mytiloidea</taxon>
        <taxon>Mytilidae</taxon>
        <taxon>Mytilinae</taxon>
        <taxon>Mytilus</taxon>
    </lineage>
</organism>
<dbReference type="OrthoDB" id="6111737at2759"/>
<evidence type="ECO:0000256" key="5">
    <source>
        <dbReference type="ARBA" id="ARBA00022692"/>
    </source>
</evidence>
<dbReference type="Pfam" id="PF01554">
    <property type="entry name" value="MatE"/>
    <property type="match status" value="2"/>
</dbReference>
<accession>A0A8S3UKZ7</accession>
<feature type="transmembrane region" description="Helical" evidence="8">
    <location>
        <begin position="132"/>
        <end position="152"/>
    </location>
</feature>
<feature type="transmembrane region" description="Helical" evidence="8">
    <location>
        <begin position="315"/>
        <end position="334"/>
    </location>
</feature>
<dbReference type="InterPro" id="IPR045069">
    <property type="entry name" value="MATE_euk"/>
</dbReference>
<evidence type="ECO:0000256" key="2">
    <source>
        <dbReference type="ARBA" id="ARBA00010199"/>
    </source>
</evidence>
<evidence type="ECO:0000313" key="9">
    <source>
        <dbReference type="EMBL" id="CAG2243362.1"/>
    </source>
</evidence>
<keyword evidence="4" id="KW-1003">Cell membrane</keyword>
<dbReference type="Proteomes" id="UP000683360">
    <property type="component" value="Unassembled WGS sequence"/>
</dbReference>
<dbReference type="InterPro" id="IPR002528">
    <property type="entry name" value="MATE_fam"/>
</dbReference>
<comment type="caution">
    <text evidence="9">The sequence shown here is derived from an EMBL/GenBank/DDBJ whole genome shotgun (WGS) entry which is preliminary data.</text>
</comment>